<evidence type="ECO:0000313" key="4">
    <source>
        <dbReference type="EMBL" id="CAL4793086.1"/>
    </source>
</evidence>
<feature type="region of interest" description="Disordered" evidence="1">
    <location>
        <begin position="907"/>
        <end position="929"/>
    </location>
</feature>
<feature type="transmembrane region" description="Helical" evidence="2">
    <location>
        <begin position="1272"/>
        <end position="1291"/>
    </location>
</feature>
<feature type="compositionally biased region" description="Basic and acidic residues" evidence="1">
    <location>
        <begin position="300"/>
        <end position="313"/>
    </location>
</feature>
<dbReference type="OrthoDB" id="641149at2759"/>
<dbReference type="EMBL" id="CAMXCT020003691">
    <property type="protein sequence ID" value="CAL1159149.1"/>
    <property type="molecule type" value="Genomic_DNA"/>
</dbReference>
<dbReference type="EMBL" id="CAMXCT030003691">
    <property type="protein sequence ID" value="CAL4793086.1"/>
    <property type="molecule type" value="Genomic_DNA"/>
</dbReference>
<keyword evidence="5" id="KW-1185">Reference proteome</keyword>
<feature type="region of interest" description="Disordered" evidence="1">
    <location>
        <begin position="266"/>
        <end position="328"/>
    </location>
</feature>
<name>A0A9P1DAI7_9DINO</name>
<feature type="compositionally biased region" description="Basic and acidic residues" evidence="1">
    <location>
        <begin position="28"/>
        <end position="47"/>
    </location>
</feature>
<dbReference type="EMBL" id="CAMXCT010003691">
    <property type="protein sequence ID" value="CAI4005774.1"/>
    <property type="molecule type" value="Genomic_DNA"/>
</dbReference>
<evidence type="ECO:0000256" key="1">
    <source>
        <dbReference type="SAM" id="MobiDB-lite"/>
    </source>
</evidence>
<gene>
    <name evidence="3" type="ORF">C1SCF055_LOCUS31473</name>
</gene>
<evidence type="ECO:0000313" key="5">
    <source>
        <dbReference type="Proteomes" id="UP001152797"/>
    </source>
</evidence>
<feature type="transmembrane region" description="Helical" evidence="2">
    <location>
        <begin position="1303"/>
        <end position="1321"/>
    </location>
</feature>
<feature type="compositionally biased region" description="Basic and acidic residues" evidence="1">
    <location>
        <begin position="273"/>
        <end position="283"/>
    </location>
</feature>
<keyword evidence="2" id="KW-0472">Membrane</keyword>
<keyword evidence="2" id="KW-0812">Transmembrane</keyword>
<feature type="compositionally biased region" description="Basic and acidic residues" evidence="1">
    <location>
        <begin position="54"/>
        <end position="64"/>
    </location>
</feature>
<accession>A0A9P1DAI7</accession>
<reference evidence="3" key="1">
    <citation type="submission" date="2022-10" db="EMBL/GenBank/DDBJ databases">
        <authorList>
            <person name="Chen Y."/>
            <person name="Dougan E. K."/>
            <person name="Chan C."/>
            <person name="Rhodes N."/>
            <person name="Thang M."/>
        </authorList>
    </citation>
    <scope>NUCLEOTIDE SEQUENCE</scope>
</reference>
<comment type="caution">
    <text evidence="3">The sequence shown here is derived from an EMBL/GenBank/DDBJ whole genome shotgun (WGS) entry which is preliminary data.</text>
</comment>
<feature type="region of interest" description="Disordered" evidence="1">
    <location>
        <begin position="28"/>
        <end position="137"/>
    </location>
</feature>
<dbReference type="Gene3D" id="3.40.50.150">
    <property type="entry name" value="Vaccinia Virus protein VP39"/>
    <property type="match status" value="1"/>
</dbReference>
<feature type="transmembrane region" description="Helical" evidence="2">
    <location>
        <begin position="1333"/>
        <end position="1350"/>
    </location>
</feature>
<sequence>MKPEDEVGWMKNLLEAGRDEEDQLDVIRKEAEEARSPSPRRDDTPKERKLKKEVKKDKKKDERRERKRSRTPPALRRGGRDLGVVLGNSGLDPSPQRRRRFLRKAKKMIRKGRKKRQSSSPSGSSKVSSSSSQETSVGAADIFGQSKMAKRIWKKCPGVLTATSLATMQEQLLTAQGQLWDLDKRELPPLFLQFFRGNIGPRMPPAMRREGLHLAFCLDLGIQGRIPELMDVMSQRLKALDGQTNGKHWTVTSQYELVPEETATVATPQETEAAAKEAREAGRLRAQSSRVFGATANPDRTQEWRRESTEKGKGAKGQAKGKDWRQANRDQRDTRLERVFTQKFLTSECGALEGQGLVAMGDLLYDILGMVKATCRALNLLYGEPEAMGKWDEKFPKINFDIFFRSKGVDYRGEEVKEWRGKPCVLHARVLPMGFRNSVGIAQHVHRQVIRHSLLEAQPPVAGEGEMRKDRPATCSRESYRIYLDNFDVIRKLDTATAEQVEGQPGLLSLIARQAYTEAKLPRHPGKSVCQAPVAEVQGAVLDGRLGIAYPKPAKVGLYVSLALELVRRGVATQREMQVVCGGFVYFSLFRRPLLSALNACWQFIESFKAEPPVVRLLIPREVVLELTRFCALAPLARLDFRIACMGDVTASDASSSGGGACVSTGLTAYGAAAANVTVRGDVPEAHDLMQVLSVGLFDGVGCLRIACDLLGLPMAGHISVEKEPEGRRVVEAAFADSVFVENVELIDDEMVLSWSGRFSQVGLVLIGAGPPCQGVSGLNSDKRGALRDARSGLFRHVPRIKSLFARHFPWAQVRLLMESVASMDETDKAVMSQAVEEIPYRIDAAGISLAHRPRLYWCDWELLCSKGVEIHRLENPRYGQHHEIILSGQLDPIDYLEPGWNLQSPGQRLPTFTTSRPSPTPGRKPAGLQQCSPAELRRWEEDQHRFPPYQYRNQNCLLHRDGSLRIASVREREVVMGMPLDYTAPCWPKSQRSLVGYNDARLTLVGNAWSIPVVAWLVSCLGYLLGFCPQFSLQQIIQGLRPGGSGELQRLLLCPPLRRTLVAAPVEGTHLVKKLAGLVSIKGEDILLQSSSEQQVKYQRLRDRYFKARQRFYEFLKKEGFEIPRRRQDLDVLVSEFIEHLWASGEGRSLANDTVAGLQDKDPRLRGQLPASWRLLKTWSLNEIPNRAPPLPEKVLHAMVGYSLANNQCAFGLSLLLGFYCMLRTGELLGVRANHIAMTKPTSVAIVSLGMTKGGKRQGAAESATLGVLDVLKLLVATTVISGIFWSMAYSKNFMTLMQFEILAILCITMFCTTVISRILSGLERKLNGSVVPWFIASGPGAVFLPWMVHRMLRHWEETEGEIYGGNGSSTAARLIDASSTTGTGRGLQCHGGHGLSAILIGILFLDVGPLLVRCDPDDFMRVIVSMNSCMMVVDELAPVALPNAAGTAAGQQPELQPRVSALAQAQRFGAAY</sequence>
<proteinExistence type="predicted"/>
<reference evidence="4 5" key="2">
    <citation type="submission" date="2024-05" db="EMBL/GenBank/DDBJ databases">
        <authorList>
            <person name="Chen Y."/>
            <person name="Shah S."/>
            <person name="Dougan E. K."/>
            <person name="Thang M."/>
            <person name="Chan C."/>
        </authorList>
    </citation>
    <scope>NUCLEOTIDE SEQUENCE [LARGE SCALE GENOMIC DNA]</scope>
</reference>
<organism evidence="3">
    <name type="scientific">Cladocopium goreaui</name>
    <dbReference type="NCBI Taxonomy" id="2562237"/>
    <lineage>
        <taxon>Eukaryota</taxon>
        <taxon>Sar</taxon>
        <taxon>Alveolata</taxon>
        <taxon>Dinophyceae</taxon>
        <taxon>Suessiales</taxon>
        <taxon>Symbiodiniaceae</taxon>
        <taxon>Cladocopium</taxon>
    </lineage>
</organism>
<keyword evidence="2" id="KW-1133">Transmembrane helix</keyword>
<feature type="compositionally biased region" description="Low complexity" evidence="1">
    <location>
        <begin position="118"/>
        <end position="136"/>
    </location>
</feature>
<dbReference type="InterPro" id="IPR029063">
    <property type="entry name" value="SAM-dependent_MTases_sf"/>
</dbReference>
<protein>
    <submittedName>
        <fullName evidence="4">DNA (Cytosine-5)-methyltransferase 3B (Dnmt3b) (DNA methyltransferase HsaIIIB) (DNA MTase HsaIIIB) (M.HsaIIIB)</fullName>
    </submittedName>
</protein>
<dbReference type="Proteomes" id="UP001152797">
    <property type="component" value="Unassembled WGS sequence"/>
</dbReference>
<evidence type="ECO:0000313" key="3">
    <source>
        <dbReference type="EMBL" id="CAI4005774.1"/>
    </source>
</evidence>
<feature type="compositionally biased region" description="Basic residues" evidence="1">
    <location>
        <begin position="96"/>
        <end position="117"/>
    </location>
</feature>
<dbReference type="SUPFAM" id="SSF53335">
    <property type="entry name" value="S-adenosyl-L-methionine-dependent methyltransferases"/>
    <property type="match status" value="1"/>
</dbReference>
<evidence type="ECO:0000256" key="2">
    <source>
        <dbReference type="SAM" id="Phobius"/>
    </source>
</evidence>